<dbReference type="AlphaFoldDB" id="A5GB64"/>
<dbReference type="STRING" id="351605.Gura_0975"/>
<dbReference type="SUPFAM" id="SSF51658">
    <property type="entry name" value="Xylose isomerase-like"/>
    <property type="match status" value="1"/>
</dbReference>
<keyword evidence="2" id="KW-0413">Isomerase</keyword>
<dbReference type="Gene3D" id="3.20.20.150">
    <property type="entry name" value="Divalent-metal-dependent TIM barrel enzymes"/>
    <property type="match status" value="1"/>
</dbReference>
<reference evidence="2 3" key="1">
    <citation type="submission" date="2007-05" db="EMBL/GenBank/DDBJ databases">
        <title>Complete sequence of Geobacter uraniireducens Rf4.</title>
        <authorList>
            <consortium name="US DOE Joint Genome Institute"/>
            <person name="Copeland A."/>
            <person name="Lucas S."/>
            <person name="Lapidus A."/>
            <person name="Barry K."/>
            <person name="Detter J.C."/>
            <person name="Glavina del Rio T."/>
            <person name="Hammon N."/>
            <person name="Israni S."/>
            <person name="Dalin E."/>
            <person name="Tice H."/>
            <person name="Pitluck S."/>
            <person name="Chertkov O."/>
            <person name="Brettin T."/>
            <person name="Bruce D."/>
            <person name="Han C."/>
            <person name="Schmutz J."/>
            <person name="Larimer F."/>
            <person name="Land M."/>
            <person name="Hauser L."/>
            <person name="Kyrpides N."/>
            <person name="Mikhailova N."/>
            <person name="Shelobolina E."/>
            <person name="Aklujkar M."/>
            <person name="Lovley D."/>
            <person name="Richardson P."/>
        </authorList>
    </citation>
    <scope>NUCLEOTIDE SEQUENCE [LARGE SCALE GENOMIC DNA]</scope>
    <source>
        <strain evidence="2 3">Rf4</strain>
    </source>
</reference>
<dbReference type="Proteomes" id="UP000006695">
    <property type="component" value="Chromosome"/>
</dbReference>
<organism evidence="2 3">
    <name type="scientific">Geotalea uraniireducens (strain Rf4)</name>
    <name type="common">Geobacter uraniireducens</name>
    <dbReference type="NCBI Taxonomy" id="351605"/>
    <lineage>
        <taxon>Bacteria</taxon>
        <taxon>Pseudomonadati</taxon>
        <taxon>Thermodesulfobacteriota</taxon>
        <taxon>Desulfuromonadia</taxon>
        <taxon>Geobacterales</taxon>
        <taxon>Geobacteraceae</taxon>
        <taxon>Geotalea</taxon>
    </lineage>
</organism>
<dbReference type="OrthoDB" id="5449588at2"/>
<evidence type="ECO:0000313" key="3">
    <source>
        <dbReference type="Proteomes" id="UP000006695"/>
    </source>
</evidence>
<dbReference type="EMBL" id="CP000698">
    <property type="protein sequence ID" value="ABQ25181.1"/>
    <property type="molecule type" value="Genomic_DNA"/>
</dbReference>
<dbReference type="KEGG" id="gur:Gura_0975"/>
<protein>
    <submittedName>
        <fullName evidence="2">Xylose isomerase domain protein TIM barrel</fullName>
    </submittedName>
</protein>
<dbReference type="PANTHER" id="PTHR12110">
    <property type="entry name" value="HYDROXYPYRUVATE ISOMERASE"/>
    <property type="match status" value="1"/>
</dbReference>
<sequence>MQISLSTGTLFTFPLEKVFRIAKLAGFDGVELIVNQEFQKVNSRRLVKELAETVPVFSIHAPFMPLDGWGSPMDSLKRSVEIAADCCVPLVNFHPPSWLGGEFRYWRWLYRIMDFQEEVGQGGVIVTLENMPWVGRFNINPHILSNTEKMIEFLQERNLYLTFDCTHMGSGRANFINDFYLFYNTGRIKNIHFSDYGHGREHLLPGRGILPLTRFLNHLRSTDYSQTLTLELSPHEFPRDEGIIIESLKEIKSYLERETMKNSEHENPS</sequence>
<keyword evidence="3" id="KW-1185">Reference proteome</keyword>
<accession>A5GB64</accession>
<dbReference type="Pfam" id="PF01261">
    <property type="entry name" value="AP_endonuc_2"/>
    <property type="match status" value="1"/>
</dbReference>
<dbReference type="PANTHER" id="PTHR12110:SF21">
    <property type="entry name" value="XYLOSE ISOMERASE-LIKE TIM BARREL DOMAIN-CONTAINING PROTEIN"/>
    <property type="match status" value="1"/>
</dbReference>
<evidence type="ECO:0000259" key="1">
    <source>
        <dbReference type="Pfam" id="PF01261"/>
    </source>
</evidence>
<evidence type="ECO:0000313" key="2">
    <source>
        <dbReference type="EMBL" id="ABQ25181.1"/>
    </source>
</evidence>
<feature type="domain" description="Xylose isomerase-like TIM barrel" evidence="1">
    <location>
        <begin position="19"/>
        <end position="252"/>
    </location>
</feature>
<dbReference type="InterPro" id="IPR050312">
    <property type="entry name" value="IolE/XylAMocC-like"/>
</dbReference>
<dbReference type="GO" id="GO:0016853">
    <property type="term" value="F:isomerase activity"/>
    <property type="evidence" value="ECO:0007669"/>
    <property type="project" value="UniProtKB-KW"/>
</dbReference>
<dbReference type="InterPro" id="IPR013022">
    <property type="entry name" value="Xyl_isomerase-like_TIM-brl"/>
</dbReference>
<name>A5GB64_GEOUR</name>
<dbReference type="HOGENOM" id="CLU_065571_0_0_7"/>
<gene>
    <name evidence="2" type="ordered locus">Gura_0975</name>
</gene>
<dbReference type="RefSeq" id="WP_011937905.1">
    <property type="nucleotide sequence ID" value="NC_009483.1"/>
</dbReference>
<proteinExistence type="predicted"/>
<dbReference type="InterPro" id="IPR036237">
    <property type="entry name" value="Xyl_isomerase-like_sf"/>
</dbReference>